<proteinExistence type="predicted"/>
<feature type="chain" id="PRO_5020395453" evidence="1">
    <location>
        <begin position="25"/>
        <end position="80"/>
    </location>
</feature>
<organism evidence="2 3">
    <name type="scientific">Cocleimonas flava</name>
    <dbReference type="NCBI Taxonomy" id="634765"/>
    <lineage>
        <taxon>Bacteria</taxon>
        <taxon>Pseudomonadati</taxon>
        <taxon>Pseudomonadota</taxon>
        <taxon>Gammaproteobacteria</taxon>
        <taxon>Thiotrichales</taxon>
        <taxon>Thiotrichaceae</taxon>
        <taxon>Cocleimonas</taxon>
    </lineage>
</organism>
<sequence length="80" mass="8472">MTLNKVLAVTSFAFIVTGISVAQASQQQIEGAAPAVMAPAGVEHQHQLPNGTFITHTHKNGGDTSHTHTMAEVKKALHMK</sequence>
<keyword evidence="3" id="KW-1185">Reference proteome</keyword>
<evidence type="ECO:0000313" key="2">
    <source>
        <dbReference type="EMBL" id="TCJ85239.1"/>
    </source>
</evidence>
<gene>
    <name evidence="2" type="ORF">EV695_3206</name>
</gene>
<name>A0A4R1EZ94_9GAMM</name>
<feature type="signal peptide" evidence="1">
    <location>
        <begin position="1"/>
        <end position="24"/>
    </location>
</feature>
<comment type="caution">
    <text evidence="2">The sequence shown here is derived from an EMBL/GenBank/DDBJ whole genome shotgun (WGS) entry which is preliminary data.</text>
</comment>
<keyword evidence="1" id="KW-0732">Signal</keyword>
<dbReference type="Proteomes" id="UP000294887">
    <property type="component" value="Unassembled WGS sequence"/>
</dbReference>
<dbReference type="RefSeq" id="WP_131906940.1">
    <property type="nucleotide sequence ID" value="NZ_BAAAFU010000001.1"/>
</dbReference>
<reference evidence="2 3" key="1">
    <citation type="submission" date="2019-03" db="EMBL/GenBank/DDBJ databases">
        <title>Genomic Encyclopedia of Type Strains, Phase IV (KMG-IV): sequencing the most valuable type-strain genomes for metagenomic binning, comparative biology and taxonomic classification.</title>
        <authorList>
            <person name="Goeker M."/>
        </authorList>
    </citation>
    <scope>NUCLEOTIDE SEQUENCE [LARGE SCALE GENOMIC DNA]</scope>
    <source>
        <strain evidence="2 3">DSM 24830</strain>
    </source>
</reference>
<evidence type="ECO:0000256" key="1">
    <source>
        <dbReference type="SAM" id="SignalP"/>
    </source>
</evidence>
<accession>A0A4R1EZ94</accession>
<protein>
    <submittedName>
        <fullName evidence="2">Uncharacterized protein</fullName>
    </submittedName>
</protein>
<evidence type="ECO:0000313" key="3">
    <source>
        <dbReference type="Proteomes" id="UP000294887"/>
    </source>
</evidence>
<dbReference type="AlphaFoldDB" id="A0A4R1EZ94"/>
<dbReference type="EMBL" id="SMFQ01000004">
    <property type="protein sequence ID" value="TCJ85239.1"/>
    <property type="molecule type" value="Genomic_DNA"/>
</dbReference>